<dbReference type="Pfam" id="PF07687">
    <property type="entry name" value="M20_dimer"/>
    <property type="match status" value="1"/>
</dbReference>
<dbReference type="Gene3D" id="3.40.630.10">
    <property type="entry name" value="Zn peptidases"/>
    <property type="match status" value="1"/>
</dbReference>
<name>A0A7J2TGJ2_ARCFL</name>
<dbReference type="PANTHER" id="PTHR43808:SF31">
    <property type="entry name" value="N-ACETYL-L-CITRULLINE DEACETYLASE"/>
    <property type="match status" value="1"/>
</dbReference>
<evidence type="ECO:0000256" key="2">
    <source>
        <dbReference type="ARBA" id="ARBA00022723"/>
    </source>
</evidence>
<dbReference type="EMBL" id="DSLA01000026">
    <property type="protein sequence ID" value="HEH34849.1"/>
    <property type="molecule type" value="Genomic_DNA"/>
</dbReference>
<evidence type="ECO:0000313" key="6">
    <source>
        <dbReference type="EMBL" id="HEH34849.1"/>
    </source>
</evidence>
<dbReference type="InterPro" id="IPR002933">
    <property type="entry name" value="Peptidase_M20"/>
</dbReference>
<dbReference type="AlphaFoldDB" id="A0A7J2TGJ2"/>
<accession>A0A7J2TGJ2</accession>
<reference evidence="6" key="1">
    <citation type="journal article" date="2020" name="mSystems">
        <title>Genome- and Community-Level Interaction Insights into Carbon Utilization and Element Cycling Functions of Hydrothermarchaeota in Hydrothermal Sediment.</title>
        <authorList>
            <person name="Zhou Z."/>
            <person name="Liu Y."/>
            <person name="Xu W."/>
            <person name="Pan J."/>
            <person name="Luo Z.H."/>
            <person name="Li M."/>
        </authorList>
    </citation>
    <scope>NUCLEOTIDE SEQUENCE [LARGE SCALE GENOMIC DNA]</scope>
    <source>
        <strain evidence="6">SpSt-26</strain>
    </source>
</reference>
<organism evidence="6">
    <name type="scientific">Archaeoglobus fulgidus</name>
    <dbReference type="NCBI Taxonomy" id="2234"/>
    <lineage>
        <taxon>Archaea</taxon>
        <taxon>Methanobacteriati</taxon>
        <taxon>Methanobacteriota</taxon>
        <taxon>Archaeoglobi</taxon>
        <taxon>Archaeoglobales</taxon>
        <taxon>Archaeoglobaceae</taxon>
        <taxon>Archaeoglobus</taxon>
    </lineage>
</organism>
<dbReference type="InterPro" id="IPR011650">
    <property type="entry name" value="Peptidase_M20_dimer"/>
</dbReference>
<protein>
    <submittedName>
        <fullName evidence="6">M20 family peptidase</fullName>
    </submittedName>
</protein>
<dbReference type="GO" id="GO:0008777">
    <property type="term" value="F:acetylornithine deacetylase activity"/>
    <property type="evidence" value="ECO:0007669"/>
    <property type="project" value="TreeGrafter"/>
</dbReference>
<dbReference type="Gene3D" id="3.30.70.360">
    <property type="match status" value="1"/>
</dbReference>
<dbReference type="InterPro" id="IPR036264">
    <property type="entry name" value="Bact_exopeptidase_dim_dom"/>
</dbReference>
<keyword evidence="3" id="KW-0378">Hydrolase</keyword>
<dbReference type="GO" id="GO:0006526">
    <property type="term" value="P:L-arginine biosynthetic process"/>
    <property type="evidence" value="ECO:0007669"/>
    <property type="project" value="TreeGrafter"/>
</dbReference>
<gene>
    <name evidence="6" type="ORF">ENP88_01570</name>
</gene>
<dbReference type="InterPro" id="IPR050072">
    <property type="entry name" value="Peptidase_M20A"/>
</dbReference>
<dbReference type="PANTHER" id="PTHR43808">
    <property type="entry name" value="ACETYLORNITHINE DEACETYLASE"/>
    <property type="match status" value="1"/>
</dbReference>
<keyword evidence="4" id="KW-0862">Zinc</keyword>
<evidence type="ECO:0000256" key="4">
    <source>
        <dbReference type="ARBA" id="ARBA00022833"/>
    </source>
</evidence>
<dbReference type="PROSITE" id="PS00759">
    <property type="entry name" value="ARGE_DAPE_CPG2_2"/>
    <property type="match status" value="1"/>
</dbReference>
<keyword evidence="2" id="KW-0479">Metal-binding</keyword>
<evidence type="ECO:0000259" key="5">
    <source>
        <dbReference type="Pfam" id="PF07687"/>
    </source>
</evidence>
<evidence type="ECO:0000256" key="1">
    <source>
        <dbReference type="ARBA" id="ARBA00001947"/>
    </source>
</evidence>
<dbReference type="InterPro" id="IPR001261">
    <property type="entry name" value="ArgE/DapE_CS"/>
</dbReference>
<dbReference type="GO" id="GO:0046872">
    <property type="term" value="F:metal ion binding"/>
    <property type="evidence" value="ECO:0007669"/>
    <property type="project" value="UniProtKB-KW"/>
</dbReference>
<proteinExistence type="predicted"/>
<dbReference type="PROSITE" id="PS00758">
    <property type="entry name" value="ARGE_DAPE_CPG2_1"/>
    <property type="match status" value="1"/>
</dbReference>
<comment type="cofactor">
    <cofactor evidence="1">
        <name>Zn(2+)</name>
        <dbReference type="ChEBI" id="CHEBI:29105"/>
    </cofactor>
</comment>
<feature type="domain" description="Peptidase M20 dimerisation" evidence="5">
    <location>
        <begin position="163"/>
        <end position="267"/>
    </location>
</feature>
<evidence type="ECO:0000256" key="3">
    <source>
        <dbReference type="ARBA" id="ARBA00022801"/>
    </source>
</evidence>
<dbReference type="SUPFAM" id="SSF53187">
    <property type="entry name" value="Zn-dependent exopeptidases"/>
    <property type="match status" value="1"/>
</dbReference>
<dbReference type="SUPFAM" id="SSF55031">
    <property type="entry name" value="Bacterial exopeptidase dimerisation domain"/>
    <property type="match status" value="1"/>
</dbReference>
<comment type="caution">
    <text evidence="6">The sequence shown here is derived from an EMBL/GenBank/DDBJ whole genome shotgun (WGS) entry which is preliminary data.</text>
</comment>
<sequence length="372" mass="41518">MDPIEIAKELIRIDTRNPPGETSKAVDFLQSLFSSYKTKVYEKDGKESLIVEISRGKKTLMLSSHLDTVPADDSLLNPVIVNGKLYGRGSCDAKGCIAAICSAVEGIEPEFGLKLAFTADEEVGGKNGLKFVFEREKADAVVIGEPTGCDSIKVLQACVLAIDLKFIGRDGHTAFRDAREGAIFKSAEFIIEAMEKFRHLSGRYDHYRQIFSDLGMDFVVKTWEAAFNPSMIRGGLKRNVVAKECEISADVRFAPWISLEEVMDLLKRDDMEIKVSGFLPAYGVLVDSVKLEDDLRLLKLIADSIRDEGKNPKAVFSLGVGDSRHVRKFGIPCFYFGPGGGNMHSEDEFVFISELLLARKIYRRMIENFRMF</sequence>
<dbReference type="Pfam" id="PF01546">
    <property type="entry name" value="Peptidase_M20"/>
    <property type="match status" value="1"/>
</dbReference>